<feature type="region of interest" description="Disordered" evidence="2">
    <location>
        <begin position="227"/>
        <end position="253"/>
    </location>
</feature>
<comment type="caution">
    <text evidence="3">The sequence shown here is derived from an EMBL/GenBank/DDBJ whole genome shotgun (WGS) entry which is preliminary data.</text>
</comment>
<accession>A0A369JRJ0</accession>
<feature type="region of interest" description="Disordered" evidence="2">
    <location>
        <begin position="274"/>
        <end position="302"/>
    </location>
</feature>
<feature type="compositionally biased region" description="Low complexity" evidence="2">
    <location>
        <begin position="229"/>
        <end position="238"/>
    </location>
</feature>
<evidence type="ECO:0000256" key="1">
    <source>
        <dbReference type="SAM" id="Coils"/>
    </source>
</evidence>
<dbReference type="AlphaFoldDB" id="A0A369JRJ0"/>
<evidence type="ECO:0000313" key="3">
    <source>
        <dbReference type="EMBL" id="RDB23942.1"/>
    </source>
</evidence>
<gene>
    <name evidence="3" type="ORF">Hypma_009518</name>
</gene>
<protein>
    <submittedName>
        <fullName evidence="3">Uncharacterized protein</fullName>
    </submittedName>
</protein>
<proteinExistence type="predicted"/>
<keyword evidence="1" id="KW-0175">Coiled coil</keyword>
<dbReference type="Proteomes" id="UP000076154">
    <property type="component" value="Unassembled WGS sequence"/>
</dbReference>
<dbReference type="OrthoDB" id="3061861at2759"/>
<name>A0A369JRJ0_HYPMA</name>
<dbReference type="EMBL" id="LUEZ02000046">
    <property type="protein sequence ID" value="RDB23942.1"/>
    <property type="molecule type" value="Genomic_DNA"/>
</dbReference>
<reference evidence="3" key="1">
    <citation type="submission" date="2018-04" db="EMBL/GenBank/DDBJ databases">
        <title>Whole genome sequencing of Hypsizygus marmoreus.</title>
        <authorList>
            <person name="Choi I.-G."/>
            <person name="Min B."/>
            <person name="Kim J.-G."/>
            <person name="Kim S."/>
            <person name="Oh Y.-L."/>
            <person name="Kong W.-S."/>
            <person name="Park H."/>
            <person name="Jeong J."/>
            <person name="Song E.-S."/>
        </authorList>
    </citation>
    <scope>NUCLEOTIDE SEQUENCE [LARGE SCALE GENOMIC DNA]</scope>
    <source>
        <strain evidence="3">51987-8</strain>
    </source>
</reference>
<evidence type="ECO:0000256" key="2">
    <source>
        <dbReference type="SAM" id="MobiDB-lite"/>
    </source>
</evidence>
<evidence type="ECO:0000313" key="4">
    <source>
        <dbReference type="Proteomes" id="UP000076154"/>
    </source>
</evidence>
<organism evidence="3 4">
    <name type="scientific">Hypsizygus marmoreus</name>
    <name type="common">White beech mushroom</name>
    <name type="synonym">Agaricus marmoreus</name>
    <dbReference type="NCBI Taxonomy" id="39966"/>
    <lineage>
        <taxon>Eukaryota</taxon>
        <taxon>Fungi</taxon>
        <taxon>Dikarya</taxon>
        <taxon>Basidiomycota</taxon>
        <taxon>Agaricomycotina</taxon>
        <taxon>Agaricomycetes</taxon>
        <taxon>Agaricomycetidae</taxon>
        <taxon>Agaricales</taxon>
        <taxon>Tricholomatineae</taxon>
        <taxon>Lyophyllaceae</taxon>
        <taxon>Hypsizygus</taxon>
    </lineage>
</organism>
<dbReference type="InParanoid" id="A0A369JRJ0"/>
<feature type="coiled-coil region" evidence="1">
    <location>
        <begin position="604"/>
        <end position="651"/>
    </location>
</feature>
<feature type="compositionally biased region" description="Basic residues" evidence="2">
    <location>
        <begin position="291"/>
        <end position="302"/>
    </location>
</feature>
<sequence>MSDIDSIPFFSPFNSPSRGFPTSQPQRSKKLVTETAAMALQLPLYSSLNAPIYLMTSAPKDVRSPQFLSKVKKFTEALIQVIHSEEQLRDADEFIELRERMIFFAQEELLAMATNDPSPKEAEAVQSKEAGLPNGCQMSISHAVRLRNAASPTNTGRNGGAFYRLRRLEHELVQALLTKAHLEVEILQDELDLVALRHKTEEQFMIKEYRDSSEGFLAAPPPKIFPAGSSNPSIIRPSRPSRHRTMSMSSSSDSTAYSSALGAAFQSLGTPFQGVGKPFPGEPPSQVLGKRPAKQVARQKRRHLHMDTGRVVLVYHGLIENQFQFDVEDILPSTTISLYILNDIRMESTSHKPKADLQNQHPVIPFIFELILQTMPEQPILLGWAHIVKRQKGSPYKLSEHPHFTFEIQAQAFSMGRKNVTVEREGFTDGPIRLDTAGLSRYSTLRSRGEDWEYLINHHSTPGPLFCETRGKLMIIAAGNHAVIVSFALEGHIVGMSKDTYQEIVSHDVPGSDQERGEMVRSFLIPDRFMEKGSSPFAPRRINIFCAFVSDRWAWVIADFSRFVRLHIISRDRAWEVSDFDRNNPNWPNLFQCFKGGPDWVFELEAAEQALDEWRQKHKDSFEEWEARIQREKAKQEQAEKKRLKVAAKREPQSTFRIEGYFQECRLPMVPIGATARPQKASSPPKPHRSPPIIQEICDNSCSAFSGFGQHCANDFLYQLAIYPGMPAHLICIDEERYQEFKQHLHTYMSKFHSPRFLNEAASVTNKLNPFAFNERSNKIYMSMYLDVFRRSRAKVPKELYNRYVSLGLLDPQHVIGDPYPTAKVIRCIRGSQYVSVRYHKSPLEAFSIISAKIPAYWKHAETVLVTKDISDYGYMTTIGLAQFREYLLNRIAGSRSIIGMRGGHGVPRGKPPKVKILVYATHKLQRPLSTTFFTLGVHRKARATIPKISYVTNPFGPTKTRATPSSSRLC</sequence>
<keyword evidence="4" id="KW-1185">Reference proteome</keyword>